<dbReference type="PANTHER" id="PTHR30203:SF25">
    <property type="entry name" value="OUTER MEMBRANE PROTEIN-RELATED"/>
    <property type="match status" value="1"/>
</dbReference>
<keyword evidence="2" id="KW-0564">Palmitate</keyword>
<dbReference type="NCBIfam" id="TIGR01845">
    <property type="entry name" value="outer_NodT"/>
    <property type="match status" value="1"/>
</dbReference>
<sequence length="449" mass="48723">MLPDTPRTHLQDDPTLPSQPLPAKWWQLLQDPQLDALMEQAMAGNLDLQLAASRVAASRAQAGLADAASQIQLGAQAGYNRNANSAHSPLVRLGAPTRPYDLWQVGLQSSWELDLWGYLQQQQRAAQANAQAAYFGAQATQVAVLANVAQHYLLLRHSQRAATLNSQLLQLSQQQSKLLQSRQAQGLIGAAPLERAQALTAQLQAKQQALTLQTARLCNALALLLGRNPGELDQQLGAASSLPLPPDRLAVGLPSSLAHNRPDILQAEASLHAALANVAAAEADFYPRLTLNAGLESLAFNGHDLGMWNARQFSFGPALYLPLFNGGRLQQTLALTQARQQEAAIRYRQTVLQAWHEVDDAAQALHSTRASLQQQQAALAQYQQAEQHARHAYAEGLSSRLEWLEAQAATTERQLALNDARAAVSQSMVALYRSLGGNWPEDKAEAAHD</sequence>
<keyword evidence="3" id="KW-0175">Coiled coil</keyword>
<comment type="similarity">
    <text evidence="1 2">Belongs to the outer membrane factor (OMF) (TC 1.B.17) family.</text>
</comment>
<reference evidence="4 5" key="2">
    <citation type="journal article" date="2017" name="Genome Announc.">
        <title>Draft genome sequence of Aquitalea magnusonii strain H3, a plant growth-promoting bacterium of duckweed Lemna minor.</title>
        <authorList>
            <person name="Ishizawa H."/>
            <person name="Kuroda M."/>
            <person name="Ike M."/>
        </authorList>
    </citation>
    <scope>NUCLEOTIDE SEQUENCE [LARGE SCALE GENOMIC DNA]</scope>
    <source>
        <strain evidence="4 5">H3</strain>
    </source>
</reference>
<dbReference type="SUPFAM" id="SSF56954">
    <property type="entry name" value="Outer membrane efflux proteins (OEP)"/>
    <property type="match status" value="1"/>
</dbReference>
<dbReference type="InterPro" id="IPR003423">
    <property type="entry name" value="OMP_efflux"/>
</dbReference>
<dbReference type="Gene3D" id="2.20.200.10">
    <property type="entry name" value="Outer membrane efflux proteins (OEP)"/>
    <property type="match status" value="1"/>
</dbReference>
<name>A0A3G9GHF9_9NEIS</name>
<keyword evidence="2" id="KW-0449">Lipoprotein</keyword>
<dbReference type="Gene3D" id="1.20.1600.10">
    <property type="entry name" value="Outer membrane efflux proteins (OEP)"/>
    <property type="match status" value="1"/>
</dbReference>
<evidence type="ECO:0000256" key="2">
    <source>
        <dbReference type="RuleBase" id="RU362097"/>
    </source>
</evidence>
<evidence type="ECO:0000313" key="5">
    <source>
        <dbReference type="Proteomes" id="UP000198290"/>
    </source>
</evidence>
<keyword evidence="5" id="KW-1185">Reference proteome</keyword>
<dbReference type="AlphaFoldDB" id="A0A3G9GHF9"/>
<organism evidence="4 5">
    <name type="scientific">Aquitalea magnusonii</name>
    <dbReference type="NCBI Taxonomy" id="332411"/>
    <lineage>
        <taxon>Bacteria</taxon>
        <taxon>Pseudomonadati</taxon>
        <taxon>Pseudomonadota</taxon>
        <taxon>Betaproteobacteria</taxon>
        <taxon>Neisseriales</taxon>
        <taxon>Chromobacteriaceae</taxon>
        <taxon>Aquitalea</taxon>
    </lineage>
</organism>
<dbReference type="GO" id="GO:0005886">
    <property type="term" value="C:plasma membrane"/>
    <property type="evidence" value="ECO:0007669"/>
    <property type="project" value="UniProtKB-SubCell"/>
</dbReference>
<reference evidence="5" key="3">
    <citation type="journal article" date="2017" name="Plant Physiol. Biochem.">
        <title>Differential oxidative and antioxidative response of duckweed Lemna minor toward plant growth promoting/inhibiting bacteria.</title>
        <authorList>
            <person name="Ishizawa H."/>
            <person name="Kuroda M."/>
            <person name="Morikawa M."/>
            <person name="Ike M."/>
        </authorList>
    </citation>
    <scope>NUCLEOTIDE SEQUENCE [LARGE SCALE GENOMIC DNA]</scope>
    <source>
        <strain evidence="5">H3</strain>
    </source>
</reference>
<accession>A0A3G9GHF9</accession>
<evidence type="ECO:0000256" key="1">
    <source>
        <dbReference type="ARBA" id="ARBA00007613"/>
    </source>
</evidence>
<dbReference type="KEGG" id="amah:DLM_1332"/>
<keyword evidence="2" id="KW-0812">Transmembrane</keyword>
<keyword evidence="2" id="KW-1134">Transmembrane beta strand</keyword>
<evidence type="ECO:0000313" key="4">
    <source>
        <dbReference type="EMBL" id="BBF84956.1"/>
    </source>
</evidence>
<protein>
    <submittedName>
        <fullName evidence="4">Outer membrane component of tripartite multidrug resistance system</fullName>
    </submittedName>
</protein>
<gene>
    <name evidence="4" type="ORF">DLM_1332</name>
</gene>
<proteinExistence type="inferred from homology"/>
<dbReference type="Pfam" id="PF02321">
    <property type="entry name" value="OEP"/>
    <property type="match status" value="2"/>
</dbReference>
<dbReference type="PANTHER" id="PTHR30203">
    <property type="entry name" value="OUTER MEMBRANE CATION EFFLUX PROTEIN"/>
    <property type="match status" value="1"/>
</dbReference>
<keyword evidence="2" id="KW-0472">Membrane</keyword>
<feature type="coiled-coil region" evidence="3">
    <location>
        <begin position="365"/>
        <end position="414"/>
    </location>
</feature>
<dbReference type="InterPro" id="IPR010131">
    <property type="entry name" value="MdtP/NodT-like"/>
</dbReference>
<dbReference type="Proteomes" id="UP000198290">
    <property type="component" value="Chromosome"/>
</dbReference>
<reference evidence="5" key="1">
    <citation type="journal article" date="2017" name="Biotechnol. Biofuels">
        <title>Evaluation of environmental bacterial communities as a factor affecting the growth of duckweed Lemna minor.</title>
        <authorList>
            <person name="Ishizawa H."/>
            <person name="Kuroda M."/>
            <person name="Morikawa M."/>
            <person name="Ike M."/>
        </authorList>
    </citation>
    <scope>NUCLEOTIDE SEQUENCE [LARGE SCALE GENOMIC DNA]</scope>
    <source>
        <strain evidence="5">H3</strain>
    </source>
</reference>
<comment type="subcellular location">
    <subcellularLocation>
        <location evidence="2">Cell membrane</location>
        <topology evidence="2">Lipid-anchor</topology>
    </subcellularLocation>
</comment>
<evidence type="ECO:0000256" key="3">
    <source>
        <dbReference type="SAM" id="Coils"/>
    </source>
</evidence>
<dbReference type="GO" id="GO:0015562">
    <property type="term" value="F:efflux transmembrane transporter activity"/>
    <property type="evidence" value="ECO:0007669"/>
    <property type="project" value="InterPro"/>
</dbReference>
<dbReference type="EMBL" id="AP018823">
    <property type="protein sequence ID" value="BBF84956.1"/>
    <property type="molecule type" value="Genomic_DNA"/>
</dbReference>